<dbReference type="InterPro" id="IPR036388">
    <property type="entry name" value="WH-like_DNA-bd_sf"/>
</dbReference>
<keyword evidence="8" id="KW-1185">Reference proteome</keyword>
<dbReference type="NCBIfam" id="TIGR02937">
    <property type="entry name" value="sigma70-ECF"/>
    <property type="match status" value="1"/>
</dbReference>
<evidence type="ECO:0000313" key="7">
    <source>
        <dbReference type="EMBL" id="MCZ8372403.1"/>
    </source>
</evidence>
<protein>
    <submittedName>
        <fullName evidence="7">RNA polymerase sigma-70 factor</fullName>
    </submittedName>
</protein>
<organism evidence="7 8">
    <name type="scientific">Phocaeicola acetigenes</name>
    <dbReference type="NCBI Taxonomy" id="3016083"/>
    <lineage>
        <taxon>Bacteria</taxon>
        <taxon>Pseudomonadati</taxon>
        <taxon>Bacteroidota</taxon>
        <taxon>Bacteroidia</taxon>
        <taxon>Bacteroidales</taxon>
        <taxon>Bacteroidaceae</taxon>
        <taxon>Phocaeicola</taxon>
    </lineage>
</organism>
<dbReference type="InterPro" id="IPR013249">
    <property type="entry name" value="RNA_pol_sigma70_r4_t2"/>
</dbReference>
<dbReference type="SUPFAM" id="SSF88659">
    <property type="entry name" value="Sigma3 and sigma4 domains of RNA polymerase sigma factors"/>
    <property type="match status" value="1"/>
</dbReference>
<dbReference type="EMBL" id="JAPZVM010000004">
    <property type="protein sequence ID" value="MCZ8372403.1"/>
    <property type="molecule type" value="Genomic_DNA"/>
</dbReference>
<evidence type="ECO:0000259" key="6">
    <source>
        <dbReference type="Pfam" id="PF08281"/>
    </source>
</evidence>
<dbReference type="NCBIfam" id="TIGR02985">
    <property type="entry name" value="Sig70_bacteroi1"/>
    <property type="match status" value="1"/>
</dbReference>
<sequence>MEKEFQSFFIRNFPKVKNFAKMLLKSEEDAEDVSQDIFLKLWMQPEIWQGKEEADSYIYSMTKNLILDRFKHISVEREYLNIVVPETLLSELMGEDYVLEQMYYKDIQLLVRLTLEHLPEKRVQIFKMSRFMHLSNKEIAERLDLSVRTVEHQIYLVLSELKKAIFLYFFLSLFK</sequence>
<accession>A0ABT4PH80</accession>
<evidence type="ECO:0000259" key="5">
    <source>
        <dbReference type="Pfam" id="PF04542"/>
    </source>
</evidence>
<feature type="domain" description="RNA polymerase sigma factor 70 region 4 type 2" evidence="6">
    <location>
        <begin position="110"/>
        <end position="158"/>
    </location>
</feature>
<keyword evidence="3" id="KW-0731">Sigma factor</keyword>
<evidence type="ECO:0000313" key="8">
    <source>
        <dbReference type="Proteomes" id="UP001141933"/>
    </source>
</evidence>
<dbReference type="Proteomes" id="UP001141933">
    <property type="component" value="Unassembled WGS sequence"/>
</dbReference>
<dbReference type="Pfam" id="PF04542">
    <property type="entry name" value="Sigma70_r2"/>
    <property type="match status" value="1"/>
</dbReference>
<dbReference type="SUPFAM" id="SSF88946">
    <property type="entry name" value="Sigma2 domain of RNA polymerase sigma factors"/>
    <property type="match status" value="1"/>
</dbReference>
<proteinExistence type="inferred from homology"/>
<evidence type="ECO:0000256" key="1">
    <source>
        <dbReference type="ARBA" id="ARBA00010641"/>
    </source>
</evidence>
<dbReference type="InterPro" id="IPR014284">
    <property type="entry name" value="RNA_pol_sigma-70_dom"/>
</dbReference>
<dbReference type="InterPro" id="IPR014327">
    <property type="entry name" value="RNA_pol_sigma70_bacteroid"/>
</dbReference>
<dbReference type="Gene3D" id="1.10.10.10">
    <property type="entry name" value="Winged helix-like DNA-binding domain superfamily/Winged helix DNA-binding domain"/>
    <property type="match status" value="1"/>
</dbReference>
<dbReference type="PANTHER" id="PTHR43133">
    <property type="entry name" value="RNA POLYMERASE ECF-TYPE SIGMA FACTO"/>
    <property type="match status" value="1"/>
</dbReference>
<evidence type="ECO:0000256" key="3">
    <source>
        <dbReference type="ARBA" id="ARBA00023082"/>
    </source>
</evidence>
<dbReference type="Pfam" id="PF08281">
    <property type="entry name" value="Sigma70_r4_2"/>
    <property type="match status" value="1"/>
</dbReference>
<evidence type="ECO:0000256" key="4">
    <source>
        <dbReference type="ARBA" id="ARBA00023163"/>
    </source>
</evidence>
<gene>
    <name evidence="7" type="ORF">O6P32_06725</name>
</gene>
<reference evidence="7" key="1">
    <citation type="submission" date="2022-12" db="EMBL/GenBank/DDBJ databases">
        <title>Phocaeicola acetigenes sp. nov., isolated feces from a healthy human.</title>
        <authorList>
            <person name="Do H."/>
            <person name="Ha Y.B."/>
            <person name="Kim J.-S."/>
            <person name="Suh M.K."/>
            <person name="Kim H.S."/>
            <person name="Lee J.-S."/>
        </authorList>
    </citation>
    <scope>NUCLEOTIDE SEQUENCE</scope>
    <source>
        <strain evidence="7">KGMB11183</strain>
    </source>
</reference>
<dbReference type="InterPro" id="IPR013325">
    <property type="entry name" value="RNA_pol_sigma_r2"/>
</dbReference>
<feature type="domain" description="RNA polymerase sigma-70 region 2" evidence="5">
    <location>
        <begin position="11"/>
        <end position="71"/>
    </location>
</feature>
<comment type="similarity">
    <text evidence="1">Belongs to the sigma-70 factor family. ECF subfamily.</text>
</comment>
<dbReference type="InterPro" id="IPR039425">
    <property type="entry name" value="RNA_pol_sigma-70-like"/>
</dbReference>
<dbReference type="InterPro" id="IPR013324">
    <property type="entry name" value="RNA_pol_sigma_r3/r4-like"/>
</dbReference>
<dbReference type="RefSeq" id="WP_269877604.1">
    <property type="nucleotide sequence ID" value="NZ_JAPZVM010000004.1"/>
</dbReference>
<comment type="caution">
    <text evidence="7">The sequence shown here is derived from an EMBL/GenBank/DDBJ whole genome shotgun (WGS) entry which is preliminary data.</text>
</comment>
<dbReference type="InterPro" id="IPR007627">
    <property type="entry name" value="RNA_pol_sigma70_r2"/>
</dbReference>
<name>A0ABT4PH80_9BACT</name>
<dbReference type="Gene3D" id="1.10.1740.10">
    <property type="match status" value="1"/>
</dbReference>
<keyword evidence="4" id="KW-0804">Transcription</keyword>
<evidence type="ECO:0000256" key="2">
    <source>
        <dbReference type="ARBA" id="ARBA00023015"/>
    </source>
</evidence>
<keyword evidence="2" id="KW-0805">Transcription regulation</keyword>
<dbReference type="PANTHER" id="PTHR43133:SF46">
    <property type="entry name" value="RNA POLYMERASE SIGMA-70 FACTOR ECF SUBFAMILY"/>
    <property type="match status" value="1"/>
</dbReference>